<dbReference type="PANTHER" id="PTHR43744:SF12">
    <property type="entry name" value="ABC TRANSPORTER PERMEASE PROTEIN MG189-RELATED"/>
    <property type="match status" value="1"/>
</dbReference>
<feature type="transmembrane region" description="Helical" evidence="7">
    <location>
        <begin position="108"/>
        <end position="128"/>
    </location>
</feature>
<evidence type="ECO:0000256" key="4">
    <source>
        <dbReference type="ARBA" id="ARBA00022692"/>
    </source>
</evidence>
<keyword evidence="2 7" id="KW-0813">Transport</keyword>
<sequence>MTKKRKIIKISLTVLLTLGSVIMIAPVIWMISSSLKFEGDVFNFPIEWIPKAFTSLNYEKAFNDFPYLQWYTNTIKITLFNVVGTVVVCSMAGFAFAKINFTGKKYIFFFYIATLMIPVQVRIIPQFMLYRELDLINNHWAVILPWVMFNGFGIFYMRQSFMSLPDELIEAARIDGCTNTKIYLKIALPLAKSSLIALGILAFIWSWNDYLGPLIYLTDSTKQVLSVGIASFKAQYSTNFALQMAGATLALIPVIIVYLIAQKYFIEGVAQSGMKE</sequence>
<dbReference type="Gene3D" id="1.10.3720.10">
    <property type="entry name" value="MetI-like"/>
    <property type="match status" value="1"/>
</dbReference>
<feature type="transmembrane region" description="Helical" evidence="7">
    <location>
        <begin position="77"/>
        <end position="96"/>
    </location>
</feature>
<keyword evidence="10" id="KW-1185">Reference proteome</keyword>
<dbReference type="PROSITE" id="PS50928">
    <property type="entry name" value="ABC_TM1"/>
    <property type="match status" value="1"/>
</dbReference>
<dbReference type="CDD" id="cd06261">
    <property type="entry name" value="TM_PBP2"/>
    <property type="match status" value="1"/>
</dbReference>
<dbReference type="AlphaFoldDB" id="A0A8J8MP49"/>
<comment type="subcellular location">
    <subcellularLocation>
        <location evidence="1 7">Cell membrane</location>
        <topology evidence="1 7">Multi-pass membrane protein</topology>
    </subcellularLocation>
</comment>
<gene>
    <name evidence="9" type="ORF">HZI73_21965</name>
</gene>
<evidence type="ECO:0000256" key="3">
    <source>
        <dbReference type="ARBA" id="ARBA00022475"/>
    </source>
</evidence>
<dbReference type="GO" id="GO:0055085">
    <property type="term" value="P:transmembrane transport"/>
    <property type="evidence" value="ECO:0007669"/>
    <property type="project" value="InterPro"/>
</dbReference>
<protein>
    <submittedName>
        <fullName evidence="9">Carbohydrate ABC transporter permease</fullName>
    </submittedName>
</protein>
<organism evidence="9 10">
    <name type="scientific">Vallitalea pronyensis</name>
    <dbReference type="NCBI Taxonomy" id="1348613"/>
    <lineage>
        <taxon>Bacteria</taxon>
        <taxon>Bacillati</taxon>
        <taxon>Bacillota</taxon>
        <taxon>Clostridia</taxon>
        <taxon>Lachnospirales</taxon>
        <taxon>Vallitaleaceae</taxon>
        <taxon>Vallitalea</taxon>
    </lineage>
</organism>
<dbReference type="SUPFAM" id="SSF161098">
    <property type="entry name" value="MetI-like"/>
    <property type="match status" value="1"/>
</dbReference>
<accession>A0A8J8MP49</accession>
<evidence type="ECO:0000256" key="2">
    <source>
        <dbReference type="ARBA" id="ARBA00022448"/>
    </source>
</evidence>
<evidence type="ECO:0000313" key="9">
    <source>
        <dbReference type="EMBL" id="QUI24803.1"/>
    </source>
</evidence>
<dbReference type="InterPro" id="IPR000515">
    <property type="entry name" value="MetI-like"/>
</dbReference>
<feature type="transmembrane region" description="Helical" evidence="7">
    <location>
        <begin position="140"/>
        <end position="157"/>
    </location>
</feature>
<keyword evidence="3" id="KW-1003">Cell membrane</keyword>
<evidence type="ECO:0000256" key="1">
    <source>
        <dbReference type="ARBA" id="ARBA00004651"/>
    </source>
</evidence>
<comment type="similarity">
    <text evidence="7">Belongs to the binding-protein-dependent transport system permease family.</text>
</comment>
<name>A0A8J8MP49_9FIRM</name>
<dbReference type="InterPro" id="IPR035906">
    <property type="entry name" value="MetI-like_sf"/>
</dbReference>
<feature type="transmembrane region" description="Helical" evidence="7">
    <location>
        <begin position="182"/>
        <end position="207"/>
    </location>
</feature>
<dbReference type="RefSeq" id="WP_246552248.1">
    <property type="nucleotide sequence ID" value="NZ_CP058649.1"/>
</dbReference>
<dbReference type="PANTHER" id="PTHR43744">
    <property type="entry name" value="ABC TRANSPORTER PERMEASE PROTEIN MG189-RELATED-RELATED"/>
    <property type="match status" value="1"/>
</dbReference>
<keyword evidence="5 7" id="KW-1133">Transmembrane helix</keyword>
<evidence type="ECO:0000313" key="10">
    <source>
        <dbReference type="Proteomes" id="UP000683246"/>
    </source>
</evidence>
<feature type="transmembrane region" description="Helical" evidence="7">
    <location>
        <begin position="240"/>
        <end position="261"/>
    </location>
</feature>
<feature type="domain" description="ABC transmembrane type-1" evidence="8">
    <location>
        <begin position="71"/>
        <end position="261"/>
    </location>
</feature>
<dbReference type="Proteomes" id="UP000683246">
    <property type="component" value="Chromosome"/>
</dbReference>
<evidence type="ECO:0000256" key="5">
    <source>
        <dbReference type="ARBA" id="ARBA00022989"/>
    </source>
</evidence>
<reference evidence="9" key="1">
    <citation type="submission" date="2020-07" db="EMBL/GenBank/DDBJ databases">
        <title>Vallitalea pronyensis genome.</title>
        <authorList>
            <person name="Postec A."/>
        </authorList>
    </citation>
    <scope>NUCLEOTIDE SEQUENCE</scope>
    <source>
        <strain evidence="9">FatNI3</strain>
    </source>
</reference>
<evidence type="ECO:0000256" key="6">
    <source>
        <dbReference type="ARBA" id="ARBA00023136"/>
    </source>
</evidence>
<dbReference type="Pfam" id="PF00528">
    <property type="entry name" value="BPD_transp_1"/>
    <property type="match status" value="1"/>
</dbReference>
<proteinExistence type="inferred from homology"/>
<evidence type="ECO:0000256" key="7">
    <source>
        <dbReference type="RuleBase" id="RU363032"/>
    </source>
</evidence>
<dbReference type="EMBL" id="CP058649">
    <property type="protein sequence ID" value="QUI24803.1"/>
    <property type="molecule type" value="Genomic_DNA"/>
</dbReference>
<dbReference type="GO" id="GO:0005886">
    <property type="term" value="C:plasma membrane"/>
    <property type="evidence" value="ECO:0007669"/>
    <property type="project" value="UniProtKB-SubCell"/>
</dbReference>
<dbReference type="KEGG" id="vpy:HZI73_21965"/>
<keyword evidence="4 7" id="KW-0812">Transmembrane</keyword>
<evidence type="ECO:0000259" key="8">
    <source>
        <dbReference type="PROSITE" id="PS50928"/>
    </source>
</evidence>
<keyword evidence="6 7" id="KW-0472">Membrane</keyword>
<feature type="transmembrane region" description="Helical" evidence="7">
    <location>
        <begin position="12"/>
        <end position="31"/>
    </location>
</feature>